<proteinExistence type="predicted"/>
<evidence type="ECO:0000313" key="3">
    <source>
        <dbReference type="Proteomes" id="UP000190961"/>
    </source>
</evidence>
<dbReference type="RefSeq" id="WP_079690134.1">
    <property type="nucleotide sequence ID" value="NZ_FUZU01000005.1"/>
</dbReference>
<dbReference type="Pfam" id="PF06445">
    <property type="entry name" value="GyrI-like"/>
    <property type="match status" value="1"/>
</dbReference>
<sequence length="170" mass="19934">MQAYTTTYGTEPRIETLPEKKLVGKRLTMSLSNNKTFELWKSFMPERKLIKNSLSTDLLCIQVYDPSHDFKNFNPDTVFEKWAAQEVSDFTDVPETMEPYTLRGGLYAVFLHRGASATFYKTFQYIFGAWLPQSEYALDTREHFEILGDKYKNDDPDSEEEIWIPIKMKE</sequence>
<organism evidence="2 3">
    <name type="scientific">Ohtaekwangia koreensis</name>
    <dbReference type="NCBI Taxonomy" id="688867"/>
    <lineage>
        <taxon>Bacteria</taxon>
        <taxon>Pseudomonadati</taxon>
        <taxon>Bacteroidota</taxon>
        <taxon>Cytophagia</taxon>
        <taxon>Cytophagales</taxon>
        <taxon>Fulvivirgaceae</taxon>
        <taxon>Ohtaekwangia</taxon>
    </lineage>
</organism>
<reference evidence="2 3" key="1">
    <citation type="submission" date="2017-02" db="EMBL/GenBank/DDBJ databases">
        <authorList>
            <person name="Peterson S.W."/>
        </authorList>
    </citation>
    <scope>NUCLEOTIDE SEQUENCE [LARGE SCALE GENOMIC DNA]</scope>
    <source>
        <strain evidence="2 3">DSM 25262</strain>
    </source>
</reference>
<dbReference type="PANTHER" id="PTHR36444:SF2">
    <property type="entry name" value="TRANSCRIPTIONAL REGULATOR PROTEIN YOBU-RELATED"/>
    <property type="match status" value="1"/>
</dbReference>
<protein>
    <submittedName>
        <fullName evidence="2">AraC family transcriptional regulator</fullName>
    </submittedName>
</protein>
<feature type="domain" description="AraC effector-binding" evidence="1">
    <location>
        <begin position="10"/>
        <end position="167"/>
    </location>
</feature>
<dbReference type="InterPro" id="IPR053182">
    <property type="entry name" value="YobU-like_regulator"/>
</dbReference>
<accession>A0A1T5MKT9</accession>
<dbReference type="EMBL" id="FUZU01000005">
    <property type="protein sequence ID" value="SKC88604.1"/>
    <property type="molecule type" value="Genomic_DNA"/>
</dbReference>
<dbReference type="InterPro" id="IPR010499">
    <property type="entry name" value="AraC_E-bd"/>
</dbReference>
<keyword evidence="3" id="KW-1185">Reference proteome</keyword>
<dbReference type="SMART" id="SM00871">
    <property type="entry name" value="AraC_E_bind"/>
    <property type="match status" value="1"/>
</dbReference>
<dbReference type="InterPro" id="IPR011256">
    <property type="entry name" value="Reg_factor_effector_dom_sf"/>
</dbReference>
<dbReference type="OrthoDB" id="8560232at2"/>
<dbReference type="Gene3D" id="3.20.80.10">
    <property type="entry name" value="Regulatory factor, effector binding domain"/>
    <property type="match status" value="1"/>
</dbReference>
<dbReference type="InterPro" id="IPR029442">
    <property type="entry name" value="GyrI-like"/>
</dbReference>
<gene>
    <name evidence="2" type="ORF">SAMN05660236_5636</name>
</gene>
<evidence type="ECO:0000259" key="1">
    <source>
        <dbReference type="SMART" id="SM00871"/>
    </source>
</evidence>
<evidence type="ECO:0000313" key="2">
    <source>
        <dbReference type="EMBL" id="SKC88604.1"/>
    </source>
</evidence>
<dbReference type="Proteomes" id="UP000190961">
    <property type="component" value="Unassembled WGS sequence"/>
</dbReference>
<dbReference type="SUPFAM" id="SSF55136">
    <property type="entry name" value="Probable bacterial effector-binding domain"/>
    <property type="match status" value="1"/>
</dbReference>
<dbReference type="AlphaFoldDB" id="A0A1T5MKT9"/>
<dbReference type="PANTHER" id="PTHR36444">
    <property type="entry name" value="TRANSCRIPTIONAL REGULATOR PROTEIN YOBU-RELATED"/>
    <property type="match status" value="1"/>
</dbReference>
<name>A0A1T5MKT9_9BACT</name>
<dbReference type="STRING" id="688867.SAMN05660236_5636"/>